<dbReference type="Proteomes" id="UP000035489">
    <property type="component" value="Unassembled WGS sequence"/>
</dbReference>
<evidence type="ECO:0000313" key="3">
    <source>
        <dbReference type="EMBL" id="KLK90047.1"/>
    </source>
</evidence>
<proteinExistence type="predicted"/>
<evidence type="ECO:0000256" key="1">
    <source>
        <dbReference type="SAM" id="MobiDB-lite"/>
    </source>
</evidence>
<sequence>MLRTSTTLCTLMGAALLAAGIAFAEAGIAPLAQSQEILKTTLFNDPAAAKGDRLMPAKAAENVVAISIVEIVGITRATIILRGSNGEVLYRSDPRSGITTMAKNTDLPILTMREDLQNPAVQHPPATQREGSDEGARKPKRQTPVGCLGDVSPLASASANRMPSLCLASLGKPLS</sequence>
<keyword evidence="2" id="KW-0732">Signal</keyword>
<accession>A0A0H1RBR9</accession>
<dbReference type="OrthoDB" id="8018204at2"/>
<dbReference type="PATRIC" id="fig|1225564.3.peg.90"/>
<dbReference type="EMBL" id="LCYG01000102">
    <property type="protein sequence ID" value="KLK90047.1"/>
    <property type="molecule type" value="Genomic_DNA"/>
</dbReference>
<evidence type="ECO:0008006" key="5">
    <source>
        <dbReference type="Google" id="ProtNLM"/>
    </source>
</evidence>
<organism evidence="3 4">
    <name type="scientific">Microvirga vignae</name>
    <dbReference type="NCBI Taxonomy" id="1225564"/>
    <lineage>
        <taxon>Bacteria</taxon>
        <taxon>Pseudomonadati</taxon>
        <taxon>Pseudomonadota</taxon>
        <taxon>Alphaproteobacteria</taxon>
        <taxon>Hyphomicrobiales</taxon>
        <taxon>Methylobacteriaceae</taxon>
        <taxon>Microvirga</taxon>
    </lineage>
</organism>
<name>A0A0H1RBR9_9HYPH</name>
<evidence type="ECO:0000313" key="4">
    <source>
        <dbReference type="Proteomes" id="UP000035489"/>
    </source>
</evidence>
<gene>
    <name evidence="3" type="ORF">AA309_27890</name>
</gene>
<dbReference type="AlphaFoldDB" id="A0A0H1RBR9"/>
<comment type="caution">
    <text evidence="3">The sequence shown here is derived from an EMBL/GenBank/DDBJ whole genome shotgun (WGS) entry which is preliminary data.</text>
</comment>
<evidence type="ECO:0000256" key="2">
    <source>
        <dbReference type="SAM" id="SignalP"/>
    </source>
</evidence>
<reference evidence="3 4" key="1">
    <citation type="submission" date="2015-05" db="EMBL/GenBank/DDBJ databases">
        <title>Draft genome sequence of Microvirga vignae strain BR3299, a novel nitrogen fixing bacteria isolated from Brazil semi-aired region.</title>
        <authorList>
            <person name="Zilli J.E."/>
            <person name="Passos S.R."/>
            <person name="Leite J."/>
            <person name="Baldani J.I."/>
            <person name="Xavier G.R."/>
            <person name="Rumjaneck N.G."/>
            <person name="Simoes-Araujo J.L."/>
        </authorList>
    </citation>
    <scope>NUCLEOTIDE SEQUENCE [LARGE SCALE GENOMIC DNA]</scope>
    <source>
        <strain evidence="3 4">BR3299</strain>
    </source>
</reference>
<feature type="region of interest" description="Disordered" evidence="1">
    <location>
        <begin position="119"/>
        <end position="155"/>
    </location>
</feature>
<dbReference type="RefSeq" id="WP_047192291.1">
    <property type="nucleotide sequence ID" value="NZ_LCYG01000102.1"/>
</dbReference>
<keyword evidence="4" id="KW-1185">Reference proteome</keyword>
<feature type="chain" id="PRO_5002593601" description="Pilus formation protein N-terminal domain-containing protein" evidence="2">
    <location>
        <begin position="25"/>
        <end position="175"/>
    </location>
</feature>
<feature type="signal peptide" evidence="2">
    <location>
        <begin position="1"/>
        <end position="24"/>
    </location>
</feature>
<protein>
    <recommendedName>
        <fullName evidence="5">Pilus formation protein N-terminal domain-containing protein</fullName>
    </recommendedName>
</protein>